<dbReference type="InterPro" id="IPR045076">
    <property type="entry name" value="MutS"/>
</dbReference>
<dbReference type="PANTHER" id="PTHR11361">
    <property type="entry name" value="DNA MISMATCH REPAIR PROTEIN MUTS FAMILY MEMBER"/>
    <property type="match status" value="1"/>
</dbReference>
<keyword evidence="8" id="KW-1185">Reference proteome</keyword>
<dbReference type="SMART" id="SM00534">
    <property type="entry name" value="MUTSac"/>
    <property type="match status" value="1"/>
</dbReference>
<dbReference type="InterPro" id="IPR027417">
    <property type="entry name" value="P-loop_NTPase"/>
</dbReference>
<accession>A0A6L6QB23</accession>
<dbReference type="InterPro" id="IPR000432">
    <property type="entry name" value="DNA_mismatch_repair_MutS_C"/>
</dbReference>
<proteinExistence type="predicted"/>
<sequence>MSWCSGCPRASTLSTLSARPQAVLLDFLVSGYTCRVIFVARSGSVEYPFPESAVARYDELAGAEGNGAVDGQTWQDLLLPAYLAQLGAGASIFGRQMLYRRLRRGQDAGAASSGRVRALLSDGAVRERLAAQLSHLREASAEVCEALFLPPLLAASGSDGASRAASASPLAPPPRWAGWLWLLPLAFLVCIAASFFWLPALVPTLVLSLLLAAIQVAFSARMQLWQPVAEALQLQLYVHSRQEDAPGVAQAAQLRGKLARNKVAAAPGVAEYADWFMLANLKHFFATRRLVREHAAFLRDSYRLVAGLDADLALARHVSALQQWCWAEEGWEQEIQLQAVHHPLLSGTEALDLSLEGRSAFISGQNGIGKSTLLRTVGLNLLAARAFGFCYAAAARVPNLPVYASMQNEDALEGGESLYQSELRRAQELLALAKEPQRAVFIIDEIFRGTNHLESVSAAAAVLEQLCARGTVLVSSHNVVLAQLLEPCCVPLLVQKRAGRLALTPGVLADTNGLTLLAQSGFEPAIEQRARDVYKRLSGRLVSA</sequence>
<dbReference type="GO" id="GO:0140664">
    <property type="term" value="F:ATP-dependent DNA damage sensor activity"/>
    <property type="evidence" value="ECO:0007669"/>
    <property type="project" value="InterPro"/>
</dbReference>
<keyword evidence="2" id="KW-0067">ATP-binding</keyword>
<evidence type="ECO:0000256" key="1">
    <source>
        <dbReference type="ARBA" id="ARBA00022741"/>
    </source>
</evidence>
<evidence type="ECO:0000256" key="3">
    <source>
        <dbReference type="ARBA" id="ARBA00023125"/>
    </source>
</evidence>
<evidence type="ECO:0000259" key="6">
    <source>
        <dbReference type="SMART" id="SM00534"/>
    </source>
</evidence>
<dbReference type="OrthoDB" id="9802448at2"/>
<evidence type="ECO:0000313" key="7">
    <source>
        <dbReference type="EMBL" id="MTW09688.1"/>
    </source>
</evidence>
<comment type="caution">
    <text evidence="7">The sequence shown here is derived from an EMBL/GenBank/DDBJ whole genome shotgun (WGS) entry which is preliminary data.</text>
</comment>
<dbReference type="Pfam" id="PF00488">
    <property type="entry name" value="MutS_V"/>
    <property type="match status" value="1"/>
</dbReference>
<feature type="domain" description="DNA mismatch repair proteins mutS family" evidence="6">
    <location>
        <begin position="357"/>
        <end position="535"/>
    </location>
</feature>
<evidence type="ECO:0000313" key="8">
    <source>
        <dbReference type="Proteomes" id="UP000472320"/>
    </source>
</evidence>
<protein>
    <submittedName>
        <fullName evidence="7">DNA mismatch repair protein MutS</fullName>
    </submittedName>
</protein>
<evidence type="ECO:0000259" key="5">
    <source>
        <dbReference type="SMART" id="SM00382"/>
    </source>
</evidence>
<dbReference type="InterPro" id="IPR003593">
    <property type="entry name" value="AAA+_ATPase"/>
</dbReference>
<keyword evidence="4" id="KW-0472">Membrane</keyword>
<organism evidence="7 8">
    <name type="scientific">Massilia eburnea</name>
    <dbReference type="NCBI Taxonomy" id="1776165"/>
    <lineage>
        <taxon>Bacteria</taxon>
        <taxon>Pseudomonadati</taxon>
        <taxon>Pseudomonadota</taxon>
        <taxon>Betaproteobacteria</taxon>
        <taxon>Burkholderiales</taxon>
        <taxon>Oxalobacteraceae</taxon>
        <taxon>Telluria group</taxon>
        <taxon>Massilia</taxon>
    </lineage>
</organism>
<feature type="domain" description="AAA+ ATPase" evidence="5">
    <location>
        <begin position="356"/>
        <end position="485"/>
    </location>
</feature>
<dbReference type="Gene3D" id="3.40.50.300">
    <property type="entry name" value="P-loop containing nucleotide triphosphate hydrolases"/>
    <property type="match status" value="1"/>
</dbReference>
<evidence type="ECO:0000256" key="2">
    <source>
        <dbReference type="ARBA" id="ARBA00022840"/>
    </source>
</evidence>
<evidence type="ECO:0000256" key="4">
    <source>
        <dbReference type="SAM" id="Phobius"/>
    </source>
</evidence>
<dbReference type="GO" id="GO:0030983">
    <property type="term" value="F:mismatched DNA binding"/>
    <property type="evidence" value="ECO:0007669"/>
    <property type="project" value="InterPro"/>
</dbReference>
<dbReference type="PANTHER" id="PTHR11361:SF99">
    <property type="entry name" value="DNA MISMATCH REPAIR PROTEIN"/>
    <property type="match status" value="1"/>
</dbReference>
<keyword evidence="3" id="KW-0238">DNA-binding</keyword>
<dbReference type="GO" id="GO:0005829">
    <property type="term" value="C:cytosol"/>
    <property type="evidence" value="ECO:0007669"/>
    <property type="project" value="TreeGrafter"/>
</dbReference>
<keyword evidence="4" id="KW-1133">Transmembrane helix</keyword>
<dbReference type="GO" id="GO:0006298">
    <property type="term" value="P:mismatch repair"/>
    <property type="evidence" value="ECO:0007669"/>
    <property type="project" value="InterPro"/>
</dbReference>
<dbReference type="AlphaFoldDB" id="A0A6L6QB23"/>
<reference evidence="7 8" key="1">
    <citation type="submission" date="2019-11" db="EMBL/GenBank/DDBJ databases">
        <title>Type strains purchased from KCTC, JCM and DSMZ.</title>
        <authorList>
            <person name="Lu H."/>
        </authorList>
    </citation>
    <scope>NUCLEOTIDE SEQUENCE [LARGE SCALE GENOMIC DNA]</scope>
    <source>
        <strain evidence="7 8">JCM 31587</strain>
    </source>
</reference>
<dbReference type="Proteomes" id="UP000472320">
    <property type="component" value="Unassembled WGS sequence"/>
</dbReference>
<dbReference type="SMART" id="SM00382">
    <property type="entry name" value="AAA"/>
    <property type="match status" value="1"/>
</dbReference>
<keyword evidence="1" id="KW-0547">Nucleotide-binding</keyword>
<dbReference type="SUPFAM" id="SSF52540">
    <property type="entry name" value="P-loop containing nucleoside triphosphate hydrolases"/>
    <property type="match status" value="1"/>
</dbReference>
<name>A0A6L6QB23_9BURK</name>
<keyword evidence="4" id="KW-0812">Transmembrane</keyword>
<feature type="transmembrane region" description="Helical" evidence="4">
    <location>
        <begin position="179"/>
        <end position="198"/>
    </location>
</feature>
<dbReference type="GO" id="GO:0005524">
    <property type="term" value="F:ATP binding"/>
    <property type="evidence" value="ECO:0007669"/>
    <property type="project" value="UniProtKB-KW"/>
</dbReference>
<gene>
    <name evidence="7" type="ORF">GM658_03660</name>
</gene>
<dbReference type="EMBL" id="WNKX01000002">
    <property type="protein sequence ID" value="MTW09688.1"/>
    <property type="molecule type" value="Genomic_DNA"/>
</dbReference>